<comment type="caution">
    <text evidence="4">The sequence shown here is derived from an EMBL/GenBank/DDBJ whole genome shotgun (WGS) entry which is preliminary data.</text>
</comment>
<keyword evidence="3" id="KW-1283">Bacterial microcompartment</keyword>
<sequence>MLLAKVLGQVVSTVKEPGLERFTLLLLQDATGADPERSTGAHYVAVDLVGAGVGEIVLVAAGGAARVAAGADAPTDRAVVAIADSVVRGGAVSYRKT</sequence>
<keyword evidence="2" id="KW-1282">Carboxysome</keyword>
<reference evidence="4 5" key="1">
    <citation type="submission" date="2019-06" db="EMBL/GenBank/DDBJ databases">
        <title>Whole genome shotgun sequence of Pseudonocardia hydrocarbonoxydans NBRC 14498.</title>
        <authorList>
            <person name="Hosoyama A."/>
            <person name="Uohara A."/>
            <person name="Ohji S."/>
            <person name="Ichikawa N."/>
        </authorList>
    </citation>
    <scope>NUCLEOTIDE SEQUENCE [LARGE SCALE GENOMIC DNA]</scope>
    <source>
        <strain evidence="4 5">NBRC 14498</strain>
    </source>
</reference>
<evidence type="ECO:0000256" key="1">
    <source>
        <dbReference type="ARBA" id="ARBA00023587"/>
    </source>
</evidence>
<proteinExistence type="predicted"/>
<name>A0A4Y3WHM1_9PSEU</name>
<dbReference type="InterPro" id="IPR004992">
    <property type="entry name" value="EutN_CcmL"/>
</dbReference>
<dbReference type="GO" id="GO:0031470">
    <property type="term" value="C:carboxysome"/>
    <property type="evidence" value="ECO:0007669"/>
    <property type="project" value="UniProtKB-SubCell"/>
</dbReference>
<evidence type="ECO:0000313" key="5">
    <source>
        <dbReference type="Proteomes" id="UP000320338"/>
    </source>
</evidence>
<dbReference type="PROSITE" id="PS51932">
    <property type="entry name" value="BMV"/>
    <property type="match status" value="1"/>
</dbReference>
<dbReference type="OrthoDB" id="196195at2"/>
<dbReference type="RefSeq" id="WP_141276994.1">
    <property type="nucleotide sequence ID" value="NZ_BAAARZ010000041.1"/>
</dbReference>
<dbReference type="InterPro" id="IPR036677">
    <property type="entry name" value="EutN_CcmL_sf"/>
</dbReference>
<gene>
    <name evidence="4" type="ORF">PHY01_07200</name>
</gene>
<comment type="subcellular location">
    <subcellularLocation>
        <location evidence="1">Carboxysome</location>
    </subcellularLocation>
</comment>
<evidence type="ECO:0000313" key="4">
    <source>
        <dbReference type="EMBL" id="GEC18437.1"/>
    </source>
</evidence>
<dbReference type="Gene3D" id="2.40.50.220">
    <property type="entry name" value="EutN/Ccml"/>
    <property type="match status" value="1"/>
</dbReference>
<dbReference type="PANTHER" id="PTHR36539">
    <property type="entry name" value="ETHANOLAMINE UTILIZATION PROTEIN EUTN"/>
    <property type="match status" value="1"/>
</dbReference>
<evidence type="ECO:0000256" key="2">
    <source>
        <dbReference type="ARBA" id="ARBA00023669"/>
    </source>
</evidence>
<dbReference type="Pfam" id="PF03319">
    <property type="entry name" value="EutN_CcmL"/>
    <property type="match status" value="1"/>
</dbReference>
<evidence type="ECO:0000256" key="3">
    <source>
        <dbReference type="ARBA" id="ARBA00024446"/>
    </source>
</evidence>
<dbReference type="Proteomes" id="UP000320338">
    <property type="component" value="Unassembled WGS sequence"/>
</dbReference>
<dbReference type="AlphaFoldDB" id="A0A4Y3WHM1"/>
<dbReference type="EMBL" id="BJNG01000005">
    <property type="protein sequence ID" value="GEC18437.1"/>
    <property type="molecule type" value="Genomic_DNA"/>
</dbReference>
<dbReference type="PANTHER" id="PTHR36539:SF1">
    <property type="entry name" value="BACTERIAL MICROCOMPARTMENT SHELL VERTEX PROTEIN EUTN"/>
    <property type="match status" value="1"/>
</dbReference>
<protein>
    <submittedName>
        <fullName evidence="4">Ethanolamine utilization protein EutN</fullName>
    </submittedName>
</protein>
<dbReference type="SUPFAM" id="SSF159133">
    <property type="entry name" value="EutN/CcmL-like"/>
    <property type="match status" value="1"/>
</dbReference>
<keyword evidence="5" id="KW-1185">Reference proteome</keyword>
<accession>A0A4Y3WHM1</accession>
<organism evidence="4 5">
    <name type="scientific">Pseudonocardia hydrocarbonoxydans</name>
    <dbReference type="NCBI Taxonomy" id="76726"/>
    <lineage>
        <taxon>Bacteria</taxon>
        <taxon>Bacillati</taxon>
        <taxon>Actinomycetota</taxon>
        <taxon>Actinomycetes</taxon>
        <taxon>Pseudonocardiales</taxon>
        <taxon>Pseudonocardiaceae</taxon>
        <taxon>Pseudonocardia</taxon>
    </lineage>
</organism>